<evidence type="ECO:0000313" key="2">
    <source>
        <dbReference type="Proteomes" id="UP000289738"/>
    </source>
</evidence>
<dbReference type="EMBL" id="SDMP01000002">
    <property type="protein sequence ID" value="RYR73782.1"/>
    <property type="molecule type" value="Genomic_DNA"/>
</dbReference>
<comment type="caution">
    <text evidence="1">The sequence shown here is derived from an EMBL/GenBank/DDBJ whole genome shotgun (WGS) entry which is preliminary data.</text>
</comment>
<accession>A0A445EE23</accession>
<gene>
    <name evidence="1" type="ORF">Ahy_A02g008278</name>
</gene>
<protein>
    <submittedName>
        <fullName evidence="1">Uncharacterized protein</fullName>
    </submittedName>
</protein>
<keyword evidence="2" id="KW-1185">Reference proteome</keyword>
<name>A0A445EE23_ARAHY</name>
<proteinExistence type="predicted"/>
<sequence length="71" mass="7562">MLNKVGKYFDDLIPTNILVTDYSGVSMLAKGLVGSSSRTTIFVVVSSKARHNALLGQDWINGVGVVLSIGH</sequence>
<dbReference type="AlphaFoldDB" id="A0A445EE23"/>
<evidence type="ECO:0000313" key="1">
    <source>
        <dbReference type="EMBL" id="RYR73782.1"/>
    </source>
</evidence>
<reference evidence="1 2" key="1">
    <citation type="submission" date="2019-01" db="EMBL/GenBank/DDBJ databases">
        <title>Sequencing of cultivated peanut Arachis hypogaea provides insights into genome evolution and oil improvement.</title>
        <authorList>
            <person name="Chen X."/>
        </authorList>
    </citation>
    <scope>NUCLEOTIDE SEQUENCE [LARGE SCALE GENOMIC DNA]</scope>
    <source>
        <strain evidence="2">cv. Fuhuasheng</strain>
        <tissue evidence="1">Leaves</tissue>
    </source>
</reference>
<organism evidence="1 2">
    <name type="scientific">Arachis hypogaea</name>
    <name type="common">Peanut</name>
    <dbReference type="NCBI Taxonomy" id="3818"/>
    <lineage>
        <taxon>Eukaryota</taxon>
        <taxon>Viridiplantae</taxon>
        <taxon>Streptophyta</taxon>
        <taxon>Embryophyta</taxon>
        <taxon>Tracheophyta</taxon>
        <taxon>Spermatophyta</taxon>
        <taxon>Magnoliopsida</taxon>
        <taxon>eudicotyledons</taxon>
        <taxon>Gunneridae</taxon>
        <taxon>Pentapetalae</taxon>
        <taxon>rosids</taxon>
        <taxon>fabids</taxon>
        <taxon>Fabales</taxon>
        <taxon>Fabaceae</taxon>
        <taxon>Papilionoideae</taxon>
        <taxon>50 kb inversion clade</taxon>
        <taxon>dalbergioids sensu lato</taxon>
        <taxon>Dalbergieae</taxon>
        <taxon>Pterocarpus clade</taxon>
        <taxon>Arachis</taxon>
    </lineage>
</organism>
<dbReference type="Proteomes" id="UP000289738">
    <property type="component" value="Chromosome A02"/>
</dbReference>